<proteinExistence type="predicted"/>
<dbReference type="Proteomes" id="UP000887564">
    <property type="component" value="Unplaced"/>
</dbReference>
<evidence type="ECO:0000313" key="1">
    <source>
        <dbReference type="Proteomes" id="UP000887564"/>
    </source>
</evidence>
<keyword evidence="1" id="KW-1185">Reference proteome</keyword>
<name>A0A914R966_PAREQ</name>
<evidence type="ECO:0000313" key="2">
    <source>
        <dbReference type="WBParaSite" id="PEQ_0000281301-mRNA-1"/>
    </source>
</evidence>
<protein>
    <submittedName>
        <fullName evidence="2">Uncharacterized protein</fullName>
    </submittedName>
</protein>
<sequence>MVAFDWRPSEMAEVAARQIDESVRRFIEDSKIRIDKREPELILSAEHIVDNGINKAIVDEKVLEENHGRLPEWAIMIKLFNAFRKVFCM</sequence>
<dbReference type="AlphaFoldDB" id="A0A914R966"/>
<organism evidence="1 2">
    <name type="scientific">Parascaris equorum</name>
    <name type="common">Equine roundworm</name>
    <dbReference type="NCBI Taxonomy" id="6256"/>
    <lineage>
        <taxon>Eukaryota</taxon>
        <taxon>Metazoa</taxon>
        <taxon>Ecdysozoa</taxon>
        <taxon>Nematoda</taxon>
        <taxon>Chromadorea</taxon>
        <taxon>Rhabditida</taxon>
        <taxon>Spirurina</taxon>
        <taxon>Ascaridomorpha</taxon>
        <taxon>Ascaridoidea</taxon>
        <taxon>Ascarididae</taxon>
        <taxon>Parascaris</taxon>
    </lineage>
</organism>
<reference evidence="2" key="1">
    <citation type="submission" date="2022-11" db="UniProtKB">
        <authorList>
            <consortium name="WormBaseParasite"/>
        </authorList>
    </citation>
    <scope>IDENTIFICATION</scope>
</reference>
<dbReference type="WBParaSite" id="PEQ_0000281301-mRNA-1">
    <property type="protein sequence ID" value="PEQ_0000281301-mRNA-1"/>
    <property type="gene ID" value="PEQ_0000281301"/>
</dbReference>
<accession>A0A914R966</accession>